<dbReference type="AlphaFoldDB" id="C0GF27"/>
<dbReference type="PANTHER" id="PTHR24421:SF10">
    <property type="entry name" value="NITRATE_NITRITE SENSOR PROTEIN NARQ"/>
    <property type="match status" value="1"/>
</dbReference>
<dbReference type="GO" id="GO:0051539">
    <property type="term" value="F:4 iron, 4 sulfur cluster binding"/>
    <property type="evidence" value="ECO:0007669"/>
    <property type="project" value="UniProtKB-KW"/>
</dbReference>
<dbReference type="InterPro" id="IPR004358">
    <property type="entry name" value="Sig_transdc_His_kin-like_C"/>
</dbReference>
<dbReference type="InterPro" id="IPR011712">
    <property type="entry name" value="Sig_transdc_His_kin_sub3_dim/P"/>
</dbReference>
<evidence type="ECO:0000256" key="8">
    <source>
        <dbReference type="ARBA" id="ARBA00022553"/>
    </source>
</evidence>
<feature type="transmembrane region" description="Helical" evidence="19">
    <location>
        <begin position="185"/>
        <end position="206"/>
    </location>
</feature>
<dbReference type="OrthoDB" id="9781904at2"/>
<evidence type="ECO:0000256" key="11">
    <source>
        <dbReference type="ARBA" id="ARBA00022741"/>
    </source>
</evidence>
<comment type="cofactor">
    <cofactor evidence="2">
        <name>[4Fe-4S] cluster</name>
        <dbReference type="ChEBI" id="CHEBI:49883"/>
    </cofactor>
</comment>
<keyword evidence="11" id="KW-0547">Nucleotide-binding</keyword>
<dbReference type="InterPro" id="IPR005467">
    <property type="entry name" value="His_kinase_dom"/>
</dbReference>
<dbReference type="GO" id="GO:0046983">
    <property type="term" value="F:protein dimerization activity"/>
    <property type="evidence" value="ECO:0007669"/>
    <property type="project" value="InterPro"/>
</dbReference>
<evidence type="ECO:0000256" key="16">
    <source>
        <dbReference type="ARBA" id="ARBA00023014"/>
    </source>
</evidence>
<protein>
    <recommendedName>
        <fullName evidence="5">Oxygen sensor histidine kinase NreB</fullName>
        <ecNumber evidence="4">2.7.13.3</ecNumber>
    </recommendedName>
    <alternativeName>
        <fullName evidence="18">Nitrogen regulation protein B</fullName>
    </alternativeName>
</protein>
<dbReference type="GO" id="GO:0000155">
    <property type="term" value="F:phosphorelay sensor kinase activity"/>
    <property type="evidence" value="ECO:0007669"/>
    <property type="project" value="InterPro"/>
</dbReference>
<comment type="catalytic activity">
    <reaction evidence="1">
        <text>ATP + protein L-histidine = ADP + protein N-phospho-L-histidine.</text>
        <dbReference type="EC" id="2.7.13.3"/>
    </reaction>
</comment>
<keyword evidence="19" id="KW-1133">Transmembrane helix</keyword>
<keyword evidence="10" id="KW-0479">Metal-binding</keyword>
<comment type="subcellular location">
    <subcellularLocation>
        <location evidence="3">Cytoplasm</location>
    </subcellularLocation>
</comment>
<evidence type="ECO:0000256" key="10">
    <source>
        <dbReference type="ARBA" id="ARBA00022723"/>
    </source>
</evidence>
<dbReference type="GO" id="GO:0016020">
    <property type="term" value="C:membrane"/>
    <property type="evidence" value="ECO:0007669"/>
    <property type="project" value="InterPro"/>
</dbReference>
<dbReference type="InterPro" id="IPR036890">
    <property type="entry name" value="HATPase_C_sf"/>
</dbReference>
<dbReference type="SUPFAM" id="SSF55874">
    <property type="entry name" value="ATPase domain of HSP90 chaperone/DNA topoisomerase II/histidine kinase"/>
    <property type="match status" value="1"/>
</dbReference>
<name>C0GF27_DETAL</name>
<keyword evidence="9" id="KW-0808">Transferase</keyword>
<dbReference type="CDD" id="cd16917">
    <property type="entry name" value="HATPase_UhpB-NarQ-NarX-like"/>
    <property type="match status" value="1"/>
</dbReference>
<feature type="transmembrane region" description="Helical" evidence="19">
    <location>
        <begin position="84"/>
        <end position="103"/>
    </location>
</feature>
<evidence type="ECO:0000256" key="2">
    <source>
        <dbReference type="ARBA" id="ARBA00001966"/>
    </source>
</evidence>
<keyword evidence="16" id="KW-0411">Iron-sulfur</keyword>
<evidence type="ECO:0000256" key="14">
    <source>
        <dbReference type="ARBA" id="ARBA00023004"/>
    </source>
</evidence>
<evidence type="ECO:0000313" key="22">
    <source>
        <dbReference type="Proteomes" id="UP000006443"/>
    </source>
</evidence>
<dbReference type="GO" id="GO:0046872">
    <property type="term" value="F:metal ion binding"/>
    <property type="evidence" value="ECO:0007669"/>
    <property type="project" value="UniProtKB-KW"/>
</dbReference>
<keyword evidence="19" id="KW-0812">Transmembrane</keyword>
<dbReference type="Gene3D" id="3.30.565.10">
    <property type="entry name" value="Histidine kinase-like ATPase, C-terminal domain"/>
    <property type="match status" value="1"/>
</dbReference>
<keyword evidence="7" id="KW-0963">Cytoplasm</keyword>
<dbReference type="InterPro" id="IPR003594">
    <property type="entry name" value="HATPase_dom"/>
</dbReference>
<dbReference type="Gene3D" id="1.20.5.1930">
    <property type="match status" value="1"/>
</dbReference>
<evidence type="ECO:0000313" key="21">
    <source>
        <dbReference type="EMBL" id="EEG78209.1"/>
    </source>
</evidence>
<keyword evidence="14" id="KW-0408">Iron</keyword>
<evidence type="ECO:0000256" key="6">
    <source>
        <dbReference type="ARBA" id="ARBA00022485"/>
    </source>
</evidence>
<evidence type="ECO:0000259" key="20">
    <source>
        <dbReference type="PROSITE" id="PS50109"/>
    </source>
</evidence>
<evidence type="ECO:0000256" key="12">
    <source>
        <dbReference type="ARBA" id="ARBA00022777"/>
    </source>
</evidence>
<keyword evidence="12 21" id="KW-0418">Kinase</keyword>
<accession>C0GF27</accession>
<dbReference type="Pfam" id="PF07730">
    <property type="entry name" value="HisKA_3"/>
    <property type="match status" value="1"/>
</dbReference>
<evidence type="ECO:0000256" key="19">
    <source>
        <dbReference type="SAM" id="Phobius"/>
    </source>
</evidence>
<keyword evidence="22" id="KW-1185">Reference proteome</keyword>
<evidence type="ECO:0000256" key="13">
    <source>
        <dbReference type="ARBA" id="ARBA00022840"/>
    </source>
</evidence>
<dbReference type="PROSITE" id="PS50109">
    <property type="entry name" value="HIS_KIN"/>
    <property type="match status" value="1"/>
</dbReference>
<feature type="transmembrane region" description="Helical" evidence="19">
    <location>
        <begin position="146"/>
        <end position="164"/>
    </location>
</feature>
<reference evidence="21 22" key="1">
    <citation type="submission" date="2009-02" db="EMBL/GenBank/DDBJ databases">
        <title>Sequencing of the draft genome and assembly of Dethiobacter alkaliphilus AHT 1.</title>
        <authorList>
            <consortium name="US DOE Joint Genome Institute (JGI-PGF)"/>
            <person name="Lucas S."/>
            <person name="Copeland A."/>
            <person name="Lapidus A."/>
            <person name="Glavina del Rio T."/>
            <person name="Dalin E."/>
            <person name="Tice H."/>
            <person name="Bruce D."/>
            <person name="Goodwin L."/>
            <person name="Pitluck S."/>
            <person name="Larimer F."/>
            <person name="Land M.L."/>
            <person name="Hauser L."/>
            <person name="Muyzer G."/>
        </authorList>
    </citation>
    <scope>NUCLEOTIDE SEQUENCE [LARGE SCALE GENOMIC DNA]</scope>
    <source>
        <strain evidence="21 22">AHT 1</strain>
    </source>
</reference>
<evidence type="ECO:0000256" key="3">
    <source>
        <dbReference type="ARBA" id="ARBA00004496"/>
    </source>
</evidence>
<dbReference type="Proteomes" id="UP000006443">
    <property type="component" value="Unassembled WGS sequence"/>
</dbReference>
<evidence type="ECO:0000256" key="7">
    <source>
        <dbReference type="ARBA" id="ARBA00022490"/>
    </source>
</evidence>
<evidence type="ECO:0000256" key="9">
    <source>
        <dbReference type="ARBA" id="ARBA00022679"/>
    </source>
</evidence>
<proteinExistence type="predicted"/>
<feature type="transmembrane region" description="Helical" evidence="19">
    <location>
        <begin position="218"/>
        <end position="240"/>
    </location>
</feature>
<dbReference type="STRING" id="555088.DealDRAFT_1086"/>
<dbReference type="EMBL" id="ACJM01000004">
    <property type="protein sequence ID" value="EEG78209.1"/>
    <property type="molecule type" value="Genomic_DNA"/>
</dbReference>
<dbReference type="Pfam" id="PF02518">
    <property type="entry name" value="HATPase_c"/>
    <property type="match status" value="1"/>
</dbReference>
<evidence type="ECO:0000256" key="15">
    <source>
        <dbReference type="ARBA" id="ARBA00023012"/>
    </source>
</evidence>
<dbReference type="EC" id="2.7.13.3" evidence="4"/>
<feature type="transmembrane region" description="Helical" evidence="19">
    <location>
        <begin position="12"/>
        <end position="32"/>
    </location>
</feature>
<evidence type="ECO:0000256" key="1">
    <source>
        <dbReference type="ARBA" id="ARBA00000085"/>
    </source>
</evidence>
<dbReference type="eggNOG" id="COG4585">
    <property type="taxonomic scope" value="Bacteria"/>
</dbReference>
<dbReference type="RefSeq" id="WP_008515576.1">
    <property type="nucleotide sequence ID" value="NZ_ACJM01000004.1"/>
</dbReference>
<feature type="transmembrane region" description="Helical" evidence="19">
    <location>
        <begin position="44"/>
        <end position="64"/>
    </location>
</feature>
<evidence type="ECO:0000256" key="18">
    <source>
        <dbReference type="ARBA" id="ARBA00030800"/>
    </source>
</evidence>
<dbReference type="GO" id="GO:0005737">
    <property type="term" value="C:cytoplasm"/>
    <property type="evidence" value="ECO:0007669"/>
    <property type="project" value="UniProtKB-SubCell"/>
</dbReference>
<dbReference type="PANTHER" id="PTHR24421">
    <property type="entry name" value="NITRATE/NITRITE SENSOR PROTEIN NARX-RELATED"/>
    <property type="match status" value="1"/>
</dbReference>
<comment type="function">
    <text evidence="17">Member of the two-component regulatory system NreB/NreC involved in the control of dissimilatory nitrate/nitrite reduction in response to oxygen. NreB functions as a direct oxygen sensor histidine kinase which is autophosphorylated, in the absence of oxygen, probably at the conserved histidine residue, and transfers its phosphate group probably to a conserved aspartate residue of NreC. NreB/NreC activates the expression of the nitrate (narGHJI) and nitrite (nir) reductase operons, as well as the putative nitrate transporter gene narT.</text>
</comment>
<evidence type="ECO:0000256" key="17">
    <source>
        <dbReference type="ARBA" id="ARBA00024827"/>
    </source>
</evidence>
<dbReference type="SMART" id="SM00387">
    <property type="entry name" value="HATPase_c"/>
    <property type="match status" value="1"/>
</dbReference>
<evidence type="ECO:0000256" key="4">
    <source>
        <dbReference type="ARBA" id="ARBA00012438"/>
    </source>
</evidence>
<gene>
    <name evidence="21" type="ORF">DealDRAFT_1086</name>
</gene>
<dbReference type="GO" id="GO:0005524">
    <property type="term" value="F:ATP binding"/>
    <property type="evidence" value="ECO:0007669"/>
    <property type="project" value="UniProtKB-KW"/>
</dbReference>
<dbReference type="PRINTS" id="PR00344">
    <property type="entry name" value="BCTRLSENSOR"/>
</dbReference>
<evidence type="ECO:0000256" key="5">
    <source>
        <dbReference type="ARBA" id="ARBA00017322"/>
    </source>
</evidence>
<comment type="caution">
    <text evidence="21">The sequence shown here is derived from an EMBL/GenBank/DDBJ whole genome shotgun (WGS) entry which is preliminary data.</text>
</comment>
<sequence>MISEFFAENMLLMRIIYMMLFFLYAFAIALKINRSSELKLAKSLWLLAVYGALFGITELITIILLIKESGLSAEWVQILSSGDLFLKAVAYQVIFWLGFRLVADIYPQVRSLKRVILAVSGLWLLMIAFVWALGNQHLYLMMIDNLSRYMFSAPGLFFTGYGLIQHSKEVEKFNIPSLVNHIKGLAYTFFFGVFIIGMVPSHAILWPAAILNRETFEAFVGAPIVFFRSIYLIVMTYLVVKIVSVFEVEREHRLEKALKRQVLAEERDRIARELHDGIIQSIYGVGLKLKQFTILCRKKPEEADRQMEFVKKDLDKIIQDVRDYIEELHLDDYLSVSLKEALQQLIVEYRENAVMEVEFSVEGKQVGDLNIVQVNHILQIVRELLSNAAKHSRASTVTVRVSFREDNLVLRIFDDGVGFNPQTVKIDPQAGQNQGLDNIFHRVVMLQGTIVFHAAPGEGTRFEITLPYTKLSYLQSSFIRNAQYFGSEGEMKGEPV</sequence>
<organism evidence="21 22">
    <name type="scientific">Dethiobacter alkaliphilus AHT 1</name>
    <dbReference type="NCBI Taxonomy" id="555088"/>
    <lineage>
        <taxon>Bacteria</taxon>
        <taxon>Bacillati</taxon>
        <taxon>Bacillota</taxon>
        <taxon>Dethiobacteria</taxon>
        <taxon>Dethiobacterales</taxon>
        <taxon>Dethiobacteraceae</taxon>
        <taxon>Dethiobacter</taxon>
    </lineage>
</organism>
<feature type="transmembrane region" description="Helical" evidence="19">
    <location>
        <begin position="115"/>
        <end position="134"/>
    </location>
</feature>
<keyword evidence="19" id="KW-0472">Membrane</keyword>
<keyword evidence="13" id="KW-0067">ATP-binding</keyword>
<keyword evidence="8" id="KW-0597">Phosphoprotein</keyword>
<dbReference type="InterPro" id="IPR050482">
    <property type="entry name" value="Sensor_HK_TwoCompSys"/>
</dbReference>
<keyword evidence="6" id="KW-0004">4Fe-4S</keyword>
<feature type="domain" description="Histidine kinase" evidence="20">
    <location>
        <begin position="312"/>
        <end position="470"/>
    </location>
</feature>
<keyword evidence="15" id="KW-0902">Two-component regulatory system</keyword>